<dbReference type="PANTHER" id="PTHR32089:SF112">
    <property type="entry name" value="LYSOZYME-LIKE PROTEIN-RELATED"/>
    <property type="match status" value="1"/>
</dbReference>
<dbReference type="GO" id="GO:0006935">
    <property type="term" value="P:chemotaxis"/>
    <property type="evidence" value="ECO:0007669"/>
    <property type="project" value="InterPro"/>
</dbReference>
<comment type="subcellular location">
    <subcellularLocation>
        <location evidence="1">Cell inner membrane</location>
        <topology evidence="1">Multi-pass membrane protein</topology>
    </subcellularLocation>
</comment>
<keyword evidence="2" id="KW-0472">Membrane</keyword>
<dbReference type="InterPro" id="IPR009050">
    <property type="entry name" value="Globin-like_sf"/>
</dbReference>
<dbReference type="STRING" id="187304.B0E33_21990"/>
<dbReference type="AlphaFoldDB" id="A0A0M6Y1Q7"/>
<evidence type="ECO:0000256" key="2">
    <source>
        <dbReference type="ARBA" id="ARBA00022519"/>
    </source>
</evidence>
<proteinExistence type="inferred from homology"/>
<keyword evidence="3 5" id="KW-0807">Transducer</keyword>
<dbReference type="SUPFAM" id="SSF46458">
    <property type="entry name" value="Globin-like"/>
    <property type="match status" value="1"/>
</dbReference>
<evidence type="ECO:0000259" key="6">
    <source>
        <dbReference type="PROSITE" id="PS50111"/>
    </source>
</evidence>
<evidence type="ECO:0000256" key="3">
    <source>
        <dbReference type="ARBA" id="ARBA00023224"/>
    </source>
</evidence>
<keyword evidence="2" id="KW-0997">Cell inner membrane</keyword>
<evidence type="ECO:0000259" key="7">
    <source>
        <dbReference type="PROSITE" id="PS50192"/>
    </source>
</evidence>
<dbReference type="Proteomes" id="UP000048926">
    <property type="component" value="Unassembled WGS sequence"/>
</dbReference>
<dbReference type="InterPro" id="IPR044398">
    <property type="entry name" value="Globin-sensor_dom"/>
</dbReference>
<evidence type="ECO:0000313" key="9">
    <source>
        <dbReference type="Proteomes" id="UP000048926"/>
    </source>
</evidence>
<dbReference type="GO" id="GO:0007165">
    <property type="term" value="P:signal transduction"/>
    <property type="evidence" value="ECO:0007669"/>
    <property type="project" value="UniProtKB-KW"/>
</dbReference>
<dbReference type="PROSITE" id="PS50111">
    <property type="entry name" value="CHEMOTAXIS_TRANSDUC_2"/>
    <property type="match status" value="1"/>
</dbReference>
<dbReference type="PANTHER" id="PTHR32089">
    <property type="entry name" value="METHYL-ACCEPTING CHEMOTAXIS PROTEIN MCPB"/>
    <property type="match status" value="1"/>
</dbReference>
<dbReference type="CDD" id="cd01068">
    <property type="entry name" value="globin_sensor"/>
    <property type="match status" value="1"/>
</dbReference>
<dbReference type="InterPro" id="IPR004090">
    <property type="entry name" value="Chemotax_Me-accpt_rcpt"/>
</dbReference>
<gene>
    <name evidence="8" type="primary">hemAT_2</name>
    <name evidence="8" type="ORF">LAL4801_01643</name>
</gene>
<feature type="domain" description="Methyl-accepting transducer" evidence="6">
    <location>
        <begin position="194"/>
        <end position="409"/>
    </location>
</feature>
<dbReference type="GO" id="GO:0019825">
    <property type="term" value="F:oxygen binding"/>
    <property type="evidence" value="ECO:0007669"/>
    <property type="project" value="InterPro"/>
</dbReference>
<evidence type="ECO:0000256" key="1">
    <source>
        <dbReference type="ARBA" id="ARBA00004429"/>
    </source>
</evidence>
<dbReference type="PRINTS" id="PR00260">
    <property type="entry name" value="CHEMTRNSDUCR"/>
</dbReference>
<dbReference type="Gene3D" id="1.10.490.10">
    <property type="entry name" value="Globins"/>
    <property type="match status" value="1"/>
</dbReference>
<dbReference type="InterPro" id="IPR004089">
    <property type="entry name" value="MCPsignal_dom"/>
</dbReference>
<evidence type="ECO:0000256" key="4">
    <source>
        <dbReference type="ARBA" id="ARBA00029447"/>
    </source>
</evidence>
<dbReference type="GO" id="GO:0004888">
    <property type="term" value="F:transmembrane signaling receptor activity"/>
    <property type="evidence" value="ECO:0007669"/>
    <property type="project" value="InterPro"/>
</dbReference>
<dbReference type="GO" id="GO:0020037">
    <property type="term" value="F:heme binding"/>
    <property type="evidence" value="ECO:0007669"/>
    <property type="project" value="InterPro"/>
</dbReference>
<dbReference type="PROSITE" id="PS50192">
    <property type="entry name" value="T_SNARE"/>
    <property type="match status" value="1"/>
</dbReference>
<dbReference type="SMART" id="SM00283">
    <property type="entry name" value="MA"/>
    <property type="match status" value="1"/>
</dbReference>
<dbReference type="Gene3D" id="1.10.287.950">
    <property type="entry name" value="Methyl-accepting chemotaxis protein"/>
    <property type="match status" value="1"/>
</dbReference>
<dbReference type="Pfam" id="PF11563">
    <property type="entry name" value="Protoglobin"/>
    <property type="match status" value="1"/>
</dbReference>
<evidence type="ECO:0000313" key="8">
    <source>
        <dbReference type="EMBL" id="CTQ43207.1"/>
    </source>
</evidence>
<protein>
    <submittedName>
        <fullName evidence="8">Heme-based aerotactic transducer HemAT</fullName>
    </submittedName>
</protein>
<dbReference type="EMBL" id="CXST01000001">
    <property type="protein sequence ID" value="CTQ43207.1"/>
    <property type="molecule type" value="Genomic_DNA"/>
</dbReference>
<dbReference type="Pfam" id="PF00015">
    <property type="entry name" value="MCPsignal"/>
    <property type="match status" value="1"/>
</dbReference>
<organism evidence="8 9">
    <name type="scientific">Roseibium aggregatum</name>
    <dbReference type="NCBI Taxonomy" id="187304"/>
    <lineage>
        <taxon>Bacteria</taxon>
        <taxon>Pseudomonadati</taxon>
        <taxon>Pseudomonadota</taxon>
        <taxon>Alphaproteobacteria</taxon>
        <taxon>Hyphomicrobiales</taxon>
        <taxon>Stappiaceae</taxon>
        <taxon>Roseibium</taxon>
    </lineage>
</organism>
<dbReference type="InterPro" id="IPR012292">
    <property type="entry name" value="Globin/Proto"/>
</dbReference>
<sequence length="444" mass="47153">MQTNTLKDRLKFFRFTDEDRAVAQSVWPAIKEALPSVLDGFYAHVKTVPHLAALVGNQQSRLVKAQMSHWEGLFASGPDEAYHERAVQIGLTHVRIGLDPSWYIGGYSFALTQLTETVLKKRFMSTGKRIRAMQVMTKLVMLDMDVAISTYHEKMVADAVGRETELKAAIQEFQGVLGGTVGTLGAASEQLEVSSGSLRRETGSIGERMVKMDNTSAETASGVQSSATATEEMSASITEIGRQAGQSREMALKAVEGARSTNASVTKLAGFADQVGSVIGLISEIAEQTNLLALNATIEAARAGDMGRGFAVVAAEVKELASQTTKATEEITEQVASIQQATRQSVQDIEGITSIIGALSEIATGIASAVEQQASATAEISANVQIAAQGTQAFTDEITAVRGSVENVEGAVGTIQDMSTALKDQAGQLGQQAEQFFAKINSGR</sequence>
<dbReference type="InterPro" id="IPR039379">
    <property type="entry name" value="Protoglobin_sensor_dom"/>
</dbReference>
<dbReference type="SUPFAM" id="SSF58104">
    <property type="entry name" value="Methyl-accepting chemotaxis protein (MCP) signaling domain"/>
    <property type="match status" value="1"/>
</dbReference>
<keyword evidence="9" id="KW-1185">Reference proteome</keyword>
<dbReference type="GO" id="GO:0005886">
    <property type="term" value="C:plasma membrane"/>
    <property type="evidence" value="ECO:0007669"/>
    <property type="project" value="UniProtKB-SubCell"/>
</dbReference>
<evidence type="ECO:0000256" key="5">
    <source>
        <dbReference type="PROSITE-ProRule" id="PRU00284"/>
    </source>
</evidence>
<feature type="domain" description="T-SNARE coiled-coil homology" evidence="7">
    <location>
        <begin position="339"/>
        <end position="401"/>
    </location>
</feature>
<dbReference type="InterPro" id="IPR000727">
    <property type="entry name" value="T_SNARE_dom"/>
</dbReference>
<keyword evidence="2" id="KW-1003">Cell membrane</keyword>
<accession>A0A0M6Y1Q7</accession>
<dbReference type="RefSeq" id="WP_055655306.1">
    <property type="nucleotide sequence ID" value="NZ_CXST01000001.1"/>
</dbReference>
<reference evidence="9" key="1">
    <citation type="submission" date="2015-07" db="EMBL/GenBank/DDBJ databases">
        <authorList>
            <person name="Rodrigo-Torres Lidia"/>
            <person name="Arahal R.David."/>
        </authorList>
    </citation>
    <scope>NUCLEOTIDE SEQUENCE [LARGE SCALE GENOMIC DNA]</scope>
    <source>
        <strain evidence="9">CECT 4801</strain>
    </source>
</reference>
<name>A0A0M6Y1Q7_9HYPH</name>
<comment type="similarity">
    <text evidence="4">Belongs to the methyl-accepting chemotaxis (MCP) protein family.</text>
</comment>